<evidence type="ECO:0000256" key="1">
    <source>
        <dbReference type="SAM" id="MobiDB-lite"/>
    </source>
</evidence>
<keyword evidence="4" id="KW-1185">Reference proteome</keyword>
<feature type="chain" id="PRO_5023938234" evidence="2">
    <location>
        <begin position="19"/>
        <end position="144"/>
    </location>
</feature>
<sequence>MTWPQMSFMGGLLSEVCCLRIGQANTEWYQHFFPRCPVTDLALSVRFQKHSSVLAESAPAANYKPTPAQHRPLAQFKQESQCPTKPQSGGDRRSRLLCKQFPSVWLCQTVQSCSVLDRQMRTGLVNEECAVDFERQFGTEPRAE</sequence>
<keyword evidence="2" id="KW-0732">Signal</keyword>
<reference evidence="3 4" key="1">
    <citation type="submission" date="2019-08" db="EMBL/GenBank/DDBJ databases">
        <title>A chromosome-level genome assembly, high-density linkage maps, and genome scans reveal the genomic architecture of hybrid incompatibilities underlying speciation via character displacement in darters (Percidae: Etheostominae).</title>
        <authorList>
            <person name="Moran R.L."/>
            <person name="Catchen J.M."/>
            <person name="Fuller R.C."/>
        </authorList>
    </citation>
    <scope>NUCLEOTIDE SEQUENCE [LARGE SCALE GENOMIC DNA]</scope>
    <source>
        <strain evidence="3">EspeVRDwgs_2016</strain>
        <tissue evidence="3">Muscle</tissue>
    </source>
</reference>
<evidence type="ECO:0000313" key="3">
    <source>
        <dbReference type="EMBL" id="KAA8589104.1"/>
    </source>
</evidence>
<protein>
    <submittedName>
        <fullName evidence="3">Uncharacterized protein</fullName>
    </submittedName>
</protein>
<proteinExistence type="predicted"/>
<evidence type="ECO:0000256" key="2">
    <source>
        <dbReference type="SAM" id="SignalP"/>
    </source>
</evidence>
<feature type="compositionally biased region" description="Polar residues" evidence="1">
    <location>
        <begin position="77"/>
        <end position="87"/>
    </location>
</feature>
<dbReference type="AlphaFoldDB" id="A0A5J5D6V1"/>
<feature type="signal peptide" evidence="2">
    <location>
        <begin position="1"/>
        <end position="18"/>
    </location>
</feature>
<gene>
    <name evidence="3" type="ORF">FQN60_010449</name>
</gene>
<comment type="caution">
    <text evidence="3">The sequence shown here is derived from an EMBL/GenBank/DDBJ whole genome shotgun (WGS) entry which is preliminary data.</text>
</comment>
<organism evidence="3 4">
    <name type="scientific">Etheostoma spectabile</name>
    <name type="common">orangethroat darter</name>
    <dbReference type="NCBI Taxonomy" id="54343"/>
    <lineage>
        <taxon>Eukaryota</taxon>
        <taxon>Metazoa</taxon>
        <taxon>Chordata</taxon>
        <taxon>Craniata</taxon>
        <taxon>Vertebrata</taxon>
        <taxon>Euteleostomi</taxon>
        <taxon>Actinopterygii</taxon>
        <taxon>Neopterygii</taxon>
        <taxon>Teleostei</taxon>
        <taxon>Neoteleostei</taxon>
        <taxon>Acanthomorphata</taxon>
        <taxon>Eupercaria</taxon>
        <taxon>Perciformes</taxon>
        <taxon>Percoidei</taxon>
        <taxon>Percidae</taxon>
        <taxon>Etheostomatinae</taxon>
        <taxon>Etheostoma</taxon>
    </lineage>
</organism>
<feature type="region of interest" description="Disordered" evidence="1">
    <location>
        <begin position="58"/>
        <end position="93"/>
    </location>
</feature>
<dbReference type="EMBL" id="VOFY01000010">
    <property type="protein sequence ID" value="KAA8589104.1"/>
    <property type="molecule type" value="Genomic_DNA"/>
</dbReference>
<dbReference type="Proteomes" id="UP000327493">
    <property type="component" value="Chromosome 10"/>
</dbReference>
<name>A0A5J5D6V1_9PERO</name>
<evidence type="ECO:0000313" key="4">
    <source>
        <dbReference type="Proteomes" id="UP000327493"/>
    </source>
</evidence>
<accession>A0A5J5D6V1</accession>